<dbReference type="EMBL" id="BAMX01000014">
    <property type="protein sequence ID" value="GAN65866.1"/>
    <property type="molecule type" value="Genomic_DNA"/>
</dbReference>
<evidence type="ECO:0000313" key="4">
    <source>
        <dbReference type="Proteomes" id="UP000032670"/>
    </source>
</evidence>
<dbReference type="InterPro" id="IPR006311">
    <property type="entry name" value="TAT_signal"/>
</dbReference>
<dbReference type="Gene3D" id="3.40.50.1820">
    <property type="entry name" value="alpha/beta hydrolase"/>
    <property type="match status" value="1"/>
</dbReference>
<keyword evidence="1" id="KW-0378">Hydrolase</keyword>
<reference evidence="3 4" key="1">
    <citation type="submission" date="2012-11" db="EMBL/GenBank/DDBJ databases">
        <title>Whole genome sequence of Acetobacter orientalis 21F-2.</title>
        <authorList>
            <person name="Azuma Y."/>
            <person name="Higashiura N."/>
            <person name="Hirakawa H."/>
            <person name="Matsushita K."/>
        </authorList>
    </citation>
    <scope>NUCLEOTIDE SEQUENCE [LARGE SCALE GENOMIC DNA]</scope>
    <source>
        <strain evidence="3 4">21F-2</strain>
    </source>
</reference>
<organism evidence="3 4">
    <name type="scientific">Acetobacter orientalis</name>
    <dbReference type="NCBI Taxonomy" id="146474"/>
    <lineage>
        <taxon>Bacteria</taxon>
        <taxon>Pseudomonadati</taxon>
        <taxon>Pseudomonadota</taxon>
        <taxon>Alphaproteobacteria</taxon>
        <taxon>Acetobacterales</taxon>
        <taxon>Acetobacteraceae</taxon>
        <taxon>Acetobacter</taxon>
    </lineage>
</organism>
<evidence type="ECO:0000313" key="3">
    <source>
        <dbReference type="EMBL" id="GAN65866.1"/>
    </source>
</evidence>
<sequence length="316" mass="33890">MHFYTRRRFLAAAASATTVPYGFAGATPLAALAPLISLPLWPSTPPGGGGPHTNTPDISRHGTLSAIATPMLDIYRPARPNGAAVLVAPGGGYKHIVMRKEGLAAAAWLNSLGITAFVLTYRLPTEGWQSAALAPFQDAQRALRLMHSKATTFGLATNRLGVLGFSAGGHLMGMLATRPDWQTYTPLDSLDTLTPHIACSLLAYPVVTLMPPYDTTQTHRSLLGPHPTLAQAQAWSVQTYVTEACPPFFLVQAADDPIANVANTAILQNACLEHHVPVTRYVLETGGHGFGLTQCFGHTPWATLAENWLHTQRFLL</sequence>
<dbReference type="InterPro" id="IPR049492">
    <property type="entry name" value="BD-FAE-like_dom"/>
</dbReference>
<dbReference type="STRING" id="1231341.Abor_014_031"/>
<keyword evidence="4" id="KW-1185">Reference proteome</keyword>
<dbReference type="InterPro" id="IPR029058">
    <property type="entry name" value="AB_hydrolase_fold"/>
</dbReference>
<name>A0A0D6NKH4_9PROT</name>
<accession>A0A0D6NKH4</accession>
<accession>A0A6N3SSI4</accession>
<dbReference type="PANTHER" id="PTHR48081:SF6">
    <property type="entry name" value="PEPTIDASE S9 PROLYL OLIGOPEPTIDASE CATALYTIC DOMAIN-CONTAINING PROTEIN"/>
    <property type="match status" value="1"/>
</dbReference>
<evidence type="ECO:0000256" key="1">
    <source>
        <dbReference type="ARBA" id="ARBA00022801"/>
    </source>
</evidence>
<dbReference type="Pfam" id="PF20434">
    <property type="entry name" value="BD-FAE"/>
    <property type="match status" value="1"/>
</dbReference>
<protein>
    <recommendedName>
        <fullName evidence="2">BD-FAE-like domain-containing protein</fullName>
    </recommendedName>
</protein>
<dbReference type="PANTHER" id="PTHR48081">
    <property type="entry name" value="AB HYDROLASE SUPERFAMILY PROTEIN C4A8.06C"/>
    <property type="match status" value="1"/>
</dbReference>
<dbReference type="InterPro" id="IPR050300">
    <property type="entry name" value="GDXG_lipolytic_enzyme"/>
</dbReference>
<comment type="caution">
    <text evidence="3">The sequence shown here is derived from an EMBL/GenBank/DDBJ whole genome shotgun (WGS) entry which is preliminary data.</text>
</comment>
<evidence type="ECO:0000259" key="2">
    <source>
        <dbReference type="Pfam" id="PF20434"/>
    </source>
</evidence>
<dbReference type="PROSITE" id="PS51318">
    <property type="entry name" value="TAT"/>
    <property type="match status" value="1"/>
</dbReference>
<dbReference type="RefSeq" id="WP_048840916.1">
    <property type="nucleotide sequence ID" value="NZ_BAMX01000014.1"/>
</dbReference>
<feature type="domain" description="BD-FAE-like" evidence="2">
    <location>
        <begin position="72"/>
        <end position="269"/>
    </location>
</feature>
<gene>
    <name evidence="3" type="ORF">Abor_014_031</name>
</gene>
<dbReference type="SUPFAM" id="SSF53474">
    <property type="entry name" value="alpha/beta-Hydrolases"/>
    <property type="match status" value="1"/>
</dbReference>
<dbReference type="GeneID" id="76204023"/>
<dbReference type="AlphaFoldDB" id="A0A0D6NKH4"/>
<dbReference type="Proteomes" id="UP000032670">
    <property type="component" value="Unassembled WGS sequence"/>
</dbReference>
<proteinExistence type="predicted"/>
<dbReference type="GO" id="GO:0016787">
    <property type="term" value="F:hydrolase activity"/>
    <property type="evidence" value="ECO:0007669"/>
    <property type="project" value="UniProtKB-KW"/>
</dbReference>